<feature type="region of interest" description="Disordered" evidence="1">
    <location>
        <begin position="1"/>
        <end position="22"/>
    </location>
</feature>
<organism evidence="2 3">
    <name type="scientific">Anthostomella pinea</name>
    <dbReference type="NCBI Taxonomy" id="933095"/>
    <lineage>
        <taxon>Eukaryota</taxon>
        <taxon>Fungi</taxon>
        <taxon>Dikarya</taxon>
        <taxon>Ascomycota</taxon>
        <taxon>Pezizomycotina</taxon>
        <taxon>Sordariomycetes</taxon>
        <taxon>Xylariomycetidae</taxon>
        <taxon>Xylariales</taxon>
        <taxon>Xylariaceae</taxon>
        <taxon>Anthostomella</taxon>
    </lineage>
</organism>
<dbReference type="Proteomes" id="UP001295740">
    <property type="component" value="Unassembled WGS sequence"/>
</dbReference>
<dbReference type="AlphaFoldDB" id="A0AAI8VC25"/>
<comment type="caution">
    <text evidence="2">The sequence shown here is derived from an EMBL/GenBank/DDBJ whole genome shotgun (WGS) entry which is preliminary data.</text>
</comment>
<reference evidence="2" key="1">
    <citation type="submission" date="2023-10" db="EMBL/GenBank/DDBJ databases">
        <authorList>
            <person name="Hackl T."/>
        </authorList>
    </citation>
    <scope>NUCLEOTIDE SEQUENCE</scope>
</reference>
<name>A0AAI8VC25_9PEZI</name>
<feature type="compositionally biased region" description="Basic and acidic residues" evidence="1">
    <location>
        <begin position="1"/>
        <end position="10"/>
    </location>
</feature>
<protein>
    <submittedName>
        <fullName evidence="2">Uu.00g045230.m01.CDS01</fullName>
    </submittedName>
</protein>
<sequence length="302" mass="31860">MAGTMKKDPFDGPPPPYDADNDSIAAFAAVGGTANSDGKDGQTTPRQGVLSKMVAFLQTTALCGSSATASKTATNELSDSRRRWIDVGSQSYTAQLDLYDLLSIRSWSGSLNIGVTPQAADKEHPAPAEMMIESHSGSLDINMAAFEVPKRDYFVSIDSHSGSVGGHLIHGRKTAVVAHSASISLRFTLSGASEHASSLSTATQSGQSTVTVLNPVHSAGASSSIKQLSSNHTTKSGSLVLRYPSDWEGTIEGRTHSGGLQLQGRGIEIIRREPHYVLAKKGTGDSNLNFETWSGSASVYFD</sequence>
<proteinExistence type="predicted"/>
<gene>
    <name evidence="2" type="ORF">KHLLAP_LOCUS2138</name>
</gene>
<accession>A0AAI8VC25</accession>
<evidence type="ECO:0000256" key="1">
    <source>
        <dbReference type="SAM" id="MobiDB-lite"/>
    </source>
</evidence>
<evidence type="ECO:0000313" key="2">
    <source>
        <dbReference type="EMBL" id="CAJ2501670.1"/>
    </source>
</evidence>
<keyword evidence="3" id="KW-1185">Reference proteome</keyword>
<evidence type="ECO:0000313" key="3">
    <source>
        <dbReference type="Proteomes" id="UP001295740"/>
    </source>
</evidence>
<dbReference type="EMBL" id="CAUWAG010000003">
    <property type="protein sequence ID" value="CAJ2501670.1"/>
    <property type="molecule type" value="Genomic_DNA"/>
</dbReference>